<dbReference type="PROSITE" id="PS50075">
    <property type="entry name" value="CARRIER"/>
    <property type="match status" value="1"/>
</dbReference>
<evidence type="ECO:0000259" key="1">
    <source>
        <dbReference type="PROSITE" id="PS50075"/>
    </source>
</evidence>
<dbReference type="Pfam" id="PF00550">
    <property type="entry name" value="PP-binding"/>
    <property type="match status" value="1"/>
</dbReference>
<name>A0A7K0CC55_9ACTN</name>
<dbReference type="SUPFAM" id="SSF47336">
    <property type="entry name" value="ACP-like"/>
    <property type="match status" value="1"/>
</dbReference>
<gene>
    <name evidence="2" type="ORF">SRB5_11100</name>
</gene>
<organism evidence="2 3">
    <name type="scientific">Streptomyces smaragdinus</name>
    <dbReference type="NCBI Taxonomy" id="2585196"/>
    <lineage>
        <taxon>Bacteria</taxon>
        <taxon>Bacillati</taxon>
        <taxon>Actinomycetota</taxon>
        <taxon>Actinomycetes</taxon>
        <taxon>Kitasatosporales</taxon>
        <taxon>Streptomycetaceae</taxon>
        <taxon>Streptomyces</taxon>
    </lineage>
</organism>
<dbReference type="OrthoDB" id="4286325at2"/>
<proteinExistence type="predicted"/>
<keyword evidence="3" id="KW-1185">Reference proteome</keyword>
<comment type="caution">
    <text evidence="2">The sequence shown here is derived from an EMBL/GenBank/DDBJ whole genome shotgun (WGS) entry which is preliminary data.</text>
</comment>
<dbReference type="RefSeq" id="WP_153450272.1">
    <property type="nucleotide sequence ID" value="NZ_WEGJ01000002.1"/>
</dbReference>
<accession>A0A7K0CC55</accession>
<dbReference type="Proteomes" id="UP000466345">
    <property type="component" value="Unassembled WGS sequence"/>
</dbReference>
<reference evidence="2 3" key="1">
    <citation type="submission" date="2019-10" db="EMBL/GenBank/DDBJ databases">
        <title>Streptomyces smaragdinus sp. nov. and Streptomyces fabii sp. nov., isolated from the gut of fungus growing-termite Macrotermes natalensis.</title>
        <authorList>
            <person name="Schwitalla J."/>
            <person name="Benndorf R."/>
            <person name="Martin K."/>
            <person name="De Beer W."/>
            <person name="Kaster A.-K."/>
            <person name="Vollmers J."/>
            <person name="Poulsen M."/>
            <person name="Beemelmanns C."/>
        </authorList>
    </citation>
    <scope>NUCLEOTIDE SEQUENCE [LARGE SCALE GENOMIC DNA]</scope>
    <source>
        <strain evidence="2 3">RB5</strain>
    </source>
</reference>
<protein>
    <recommendedName>
        <fullName evidence="1">Carrier domain-containing protein</fullName>
    </recommendedName>
</protein>
<dbReference type="InterPro" id="IPR009081">
    <property type="entry name" value="PP-bd_ACP"/>
</dbReference>
<dbReference type="EMBL" id="WEGJ01000002">
    <property type="protein sequence ID" value="MQY10996.1"/>
    <property type="molecule type" value="Genomic_DNA"/>
</dbReference>
<sequence length="82" mass="8632">MDTNLAGLERRILEQMHEQFDLPAGTAADTPFEVLDFDSLVLVELGLVLKSAFGVEVEDDELKAAGSASGVAALLASRGVTV</sequence>
<evidence type="ECO:0000313" key="2">
    <source>
        <dbReference type="EMBL" id="MQY10996.1"/>
    </source>
</evidence>
<feature type="domain" description="Carrier" evidence="1">
    <location>
        <begin position="3"/>
        <end position="79"/>
    </location>
</feature>
<dbReference type="InterPro" id="IPR036736">
    <property type="entry name" value="ACP-like_sf"/>
</dbReference>
<dbReference type="AlphaFoldDB" id="A0A7K0CC55"/>
<dbReference type="Gene3D" id="1.10.1200.10">
    <property type="entry name" value="ACP-like"/>
    <property type="match status" value="1"/>
</dbReference>
<evidence type="ECO:0000313" key="3">
    <source>
        <dbReference type="Proteomes" id="UP000466345"/>
    </source>
</evidence>